<dbReference type="RefSeq" id="WP_344993124.1">
    <property type="nucleotide sequence ID" value="NZ_BAAAXV010000007.1"/>
</dbReference>
<dbReference type="EMBL" id="JBHMBW010000011">
    <property type="protein sequence ID" value="MFB9624198.1"/>
    <property type="molecule type" value="Genomic_DNA"/>
</dbReference>
<evidence type="ECO:0000313" key="1">
    <source>
        <dbReference type="EMBL" id="MFB9624198.1"/>
    </source>
</evidence>
<name>A0ABV5S078_9ACTN</name>
<sequence>MAAAQELYDDLIMEHLVRPEVSLGRMFHAEGLKVNGKVYAFFAKSKDGVVLKLPAGRARELVEEGTAEVMVMGARRMREWVALRSPDEDVWRRLLTEAADYVASLPR</sequence>
<comment type="caution">
    <text evidence="1">The sequence shown here is derived from an EMBL/GenBank/DDBJ whole genome shotgun (WGS) entry which is preliminary data.</text>
</comment>
<gene>
    <name evidence="1" type="ORF">ACFFSA_14010</name>
</gene>
<accession>A0ABV5S078</accession>
<dbReference type="Proteomes" id="UP001589532">
    <property type="component" value="Unassembled WGS sequence"/>
</dbReference>
<dbReference type="InterPro" id="IPR058532">
    <property type="entry name" value="YjbR/MT2646/Rv2570-like"/>
</dbReference>
<proteinExistence type="predicted"/>
<evidence type="ECO:0000313" key="2">
    <source>
        <dbReference type="Proteomes" id="UP001589532"/>
    </source>
</evidence>
<keyword evidence="2" id="KW-1185">Reference proteome</keyword>
<organism evidence="1 2">
    <name type="scientific">Nonomuraea helvata</name>
    <dbReference type="NCBI Taxonomy" id="37484"/>
    <lineage>
        <taxon>Bacteria</taxon>
        <taxon>Bacillati</taxon>
        <taxon>Actinomycetota</taxon>
        <taxon>Actinomycetes</taxon>
        <taxon>Streptosporangiales</taxon>
        <taxon>Streptosporangiaceae</taxon>
        <taxon>Nonomuraea</taxon>
    </lineage>
</organism>
<reference evidence="1 2" key="1">
    <citation type="submission" date="2024-09" db="EMBL/GenBank/DDBJ databases">
        <authorList>
            <person name="Sun Q."/>
            <person name="Mori K."/>
        </authorList>
    </citation>
    <scope>NUCLEOTIDE SEQUENCE [LARGE SCALE GENOMIC DNA]</scope>
    <source>
        <strain evidence="1 2">JCM 3143</strain>
    </source>
</reference>
<dbReference type="Pfam" id="PF04237">
    <property type="entry name" value="YjbR"/>
    <property type="match status" value="1"/>
</dbReference>
<evidence type="ECO:0008006" key="3">
    <source>
        <dbReference type="Google" id="ProtNLM"/>
    </source>
</evidence>
<protein>
    <recommendedName>
        <fullName evidence="3">MmcQ/YjbR family DNA-binding protein</fullName>
    </recommendedName>
</protein>